<protein>
    <submittedName>
        <fullName evidence="3">E3 ubiquitin-protein ligase RNF31-like</fullName>
    </submittedName>
</protein>
<dbReference type="Pfam" id="PF09409">
    <property type="entry name" value="PUB"/>
    <property type="match status" value="1"/>
</dbReference>
<dbReference type="GeneID" id="115812514"/>
<reference evidence="3" key="1">
    <citation type="submission" date="2025-08" db="UniProtKB">
        <authorList>
            <consortium name="RefSeq"/>
        </authorList>
    </citation>
    <scope>IDENTIFICATION</scope>
</reference>
<evidence type="ECO:0000259" key="1">
    <source>
        <dbReference type="Pfam" id="PF09409"/>
    </source>
</evidence>
<dbReference type="GO" id="GO:0061630">
    <property type="term" value="F:ubiquitin protein ligase activity"/>
    <property type="evidence" value="ECO:0007669"/>
    <property type="project" value="TreeGrafter"/>
</dbReference>
<gene>
    <name evidence="3" type="primary">LOC115812514</name>
</gene>
<feature type="non-terminal residue" evidence="3">
    <location>
        <position position="216"/>
    </location>
</feature>
<feature type="domain" description="PUB" evidence="1">
    <location>
        <begin position="74"/>
        <end position="146"/>
    </location>
</feature>
<dbReference type="InterPro" id="IPR036339">
    <property type="entry name" value="PUB-like_dom_sf"/>
</dbReference>
<dbReference type="PANTHER" id="PTHR16004:SF5">
    <property type="entry name" value="E3 UBIQUITIN-PROTEIN LIGASE RNF31"/>
    <property type="match status" value="1"/>
</dbReference>
<dbReference type="OrthoDB" id="9978677at2759"/>
<dbReference type="Proteomes" id="UP000504632">
    <property type="component" value="Chromosome 5"/>
</dbReference>
<dbReference type="GO" id="GO:0070530">
    <property type="term" value="F:K63-linked polyubiquitin modification-dependent protein binding"/>
    <property type="evidence" value="ECO:0007669"/>
    <property type="project" value="TreeGrafter"/>
</dbReference>
<dbReference type="GO" id="GO:0071797">
    <property type="term" value="C:LUBAC complex"/>
    <property type="evidence" value="ECO:0007669"/>
    <property type="project" value="InterPro"/>
</dbReference>
<dbReference type="InParanoid" id="A0A6J2VG06"/>
<dbReference type="GO" id="GO:0097039">
    <property type="term" value="P:protein linear polyubiquitination"/>
    <property type="evidence" value="ECO:0007669"/>
    <property type="project" value="TreeGrafter"/>
</dbReference>
<dbReference type="SUPFAM" id="SSF143503">
    <property type="entry name" value="PUG domain-like"/>
    <property type="match status" value="1"/>
</dbReference>
<dbReference type="PANTHER" id="PTHR16004">
    <property type="entry name" value="RING FINGER PROTEIN 31-RELATED"/>
    <property type="match status" value="1"/>
</dbReference>
<dbReference type="GO" id="GO:0036435">
    <property type="term" value="F:K48-linked polyubiquitin modification-dependent protein binding"/>
    <property type="evidence" value="ECO:0007669"/>
    <property type="project" value="TreeGrafter"/>
</dbReference>
<accession>A0A6J2VG06</accession>
<sequence>MGSPSTEFEELRQKAESHLVSTGSAQEVKAYVMMLAETALPLTTKYQHIDTKTLLLENTAGQNREEALDSLGKMVKALNVLEKYGCNLTNPTRPKYWRIVKHNNPIFRSTVDAMKRGRDVLHLYGYTTQLPDGLSYPDEVTEPDIRRVAAVAIEVMVFRAELDLLVKGSHPHSRFFESILPFLGQQKHETEGAGITSDAVIFPSTKTEETKSEPPA</sequence>
<proteinExistence type="predicted"/>
<dbReference type="RefSeq" id="XP_030630852.1">
    <property type="nucleotide sequence ID" value="XM_030774992.1"/>
</dbReference>
<keyword evidence="2" id="KW-1185">Reference proteome</keyword>
<dbReference type="InterPro" id="IPR018997">
    <property type="entry name" value="PUB_domain"/>
</dbReference>
<name>A0A6J2VG06_CHACN</name>
<organism evidence="2 3">
    <name type="scientific">Chanos chanos</name>
    <name type="common">Milkfish</name>
    <name type="synonym">Mugil chanos</name>
    <dbReference type="NCBI Taxonomy" id="29144"/>
    <lineage>
        <taxon>Eukaryota</taxon>
        <taxon>Metazoa</taxon>
        <taxon>Chordata</taxon>
        <taxon>Craniata</taxon>
        <taxon>Vertebrata</taxon>
        <taxon>Euteleostomi</taxon>
        <taxon>Actinopterygii</taxon>
        <taxon>Neopterygii</taxon>
        <taxon>Teleostei</taxon>
        <taxon>Ostariophysi</taxon>
        <taxon>Gonorynchiformes</taxon>
        <taxon>Chanidae</taxon>
        <taxon>Chanos</taxon>
    </lineage>
</organism>
<dbReference type="AlphaFoldDB" id="A0A6J2VG06"/>
<dbReference type="Gene3D" id="1.20.58.2190">
    <property type="match status" value="1"/>
</dbReference>
<evidence type="ECO:0000313" key="3">
    <source>
        <dbReference type="RefSeq" id="XP_030630852.1"/>
    </source>
</evidence>
<dbReference type="InterPro" id="IPR026254">
    <property type="entry name" value="RNF31-like"/>
</dbReference>
<dbReference type="GO" id="GO:1990450">
    <property type="term" value="F:linear polyubiquitin binding"/>
    <property type="evidence" value="ECO:0007669"/>
    <property type="project" value="TreeGrafter"/>
</dbReference>
<evidence type="ECO:0000313" key="2">
    <source>
        <dbReference type="Proteomes" id="UP000504632"/>
    </source>
</evidence>